<dbReference type="AlphaFoldDB" id="A0A0U2U6G5"/>
<evidence type="ECO:0000259" key="3">
    <source>
        <dbReference type="Pfam" id="PF19278"/>
    </source>
</evidence>
<dbReference type="InterPro" id="IPR008040">
    <property type="entry name" value="Hydant_A_N"/>
</dbReference>
<dbReference type="GO" id="GO:0006749">
    <property type="term" value="P:glutathione metabolic process"/>
    <property type="evidence" value="ECO:0007669"/>
    <property type="project" value="TreeGrafter"/>
</dbReference>
<dbReference type="PANTHER" id="PTHR11365:SF23">
    <property type="entry name" value="HYPOTHETICAL 5-OXOPROLINASE (EUROFUNG)-RELATED"/>
    <property type="match status" value="1"/>
</dbReference>
<feature type="domain" description="Hydantoinase/oxoprolinase N-terminal" evidence="2">
    <location>
        <begin position="5"/>
        <end position="165"/>
    </location>
</feature>
<dbReference type="KEGG" id="pnp:IJ22_15850"/>
<sequence>MRYTVDIDIGGTLTDGLFSDGRQVIATKVDTTPHDFTVCFFECIREGANRLGYESLTDFFADVKVIRWSSTIATNVLAEGKGPKLGLLISEGHGTDLYGNGVSPAINRVLSPENITQISEPISEEEVLRKVRALLEQGVRRICVSLKGAFEDPSIEQRIKKLVDEQFPDHYLGAVPVLLGSDILHHPDSQTRTHLSLINSYVHTPLAVALFKAEDELLLQHKYRKPVYIGHVNGGVARVAKTKGVDTTESGPVFGLHAASYFAKRYGLDKVLSVDVGGTTAKIGLILNGEVITVPNGDLFGIPLKTPWILLRSIALGGGSIARVKNGRVTLGPESMGAYPGPACYNLGGESATLTDAFLVSGAMNPDRFLGGRRRLQMEQARRTIQEQVAGPLNISIEAAAQAIIERAMEMVTDCCNETLKEYGYTTEGFSLFSFGGNGSNFASGVADKLNLKNAYVFGLGPVLSAFGSSVSDICHIHEEWPYQPLNKASVQEVYKLVTLGQERVLRDLEGEGLSAADVELSVEFIIAKNNDESEVIQLPIEKALNGGFQEIAESRSGSTLERVSVKGLSPVSKFELPHVDISSQRAKTDQRRTMLWPKQADHAPIYDWEQLQRGSSFTGPACLESETVSCMVIPGWDVQIDGYGNAVFTKGGA</sequence>
<dbReference type="InterPro" id="IPR045079">
    <property type="entry name" value="Oxoprolinase-like"/>
</dbReference>
<gene>
    <name evidence="4" type="ORF">IJ22_15850</name>
</gene>
<dbReference type="InterPro" id="IPR002821">
    <property type="entry name" value="Hydantoinase_A"/>
</dbReference>
<dbReference type="Pfam" id="PF01968">
    <property type="entry name" value="Hydantoinase_A"/>
    <property type="match status" value="1"/>
</dbReference>
<dbReference type="GO" id="GO:0017168">
    <property type="term" value="F:5-oxoprolinase (ATP-hydrolyzing) activity"/>
    <property type="evidence" value="ECO:0007669"/>
    <property type="project" value="TreeGrafter"/>
</dbReference>
<accession>A0A0U2U6G5</accession>
<evidence type="ECO:0000259" key="2">
    <source>
        <dbReference type="Pfam" id="PF05378"/>
    </source>
</evidence>
<protein>
    <submittedName>
        <fullName evidence="4">Subunit alpha of acetophenone carboxylase</fullName>
    </submittedName>
</protein>
<dbReference type="STRING" id="162209.IJ22_15850"/>
<dbReference type="InterPro" id="IPR049517">
    <property type="entry name" value="ACX-like_C"/>
</dbReference>
<dbReference type="RefSeq" id="WP_062408323.1">
    <property type="nucleotide sequence ID" value="NZ_CP013652.1"/>
</dbReference>
<dbReference type="Pfam" id="PF19278">
    <property type="entry name" value="Hydant_A_C"/>
    <property type="match status" value="1"/>
</dbReference>
<dbReference type="Proteomes" id="UP000061660">
    <property type="component" value="Chromosome"/>
</dbReference>
<dbReference type="PATRIC" id="fig|162209.4.peg.1677"/>
<proteinExistence type="predicted"/>
<dbReference type="Pfam" id="PF05378">
    <property type="entry name" value="Hydant_A_N"/>
    <property type="match status" value="1"/>
</dbReference>
<organism evidence="4 5">
    <name type="scientific">Paenibacillus naphthalenovorans</name>
    <dbReference type="NCBI Taxonomy" id="162209"/>
    <lineage>
        <taxon>Bacteria</taxon>
        <taxon>Bacillati</taxon>
        <taxon>Bacillota</taxon>
        <taxon>Bacilli</taxon>
        <taxon>Bacillales</taxon>
        <taxon>Paenibacillaceae</taxon>
        <taxon>Paenibacillus</taxon>
    </lineage>
</organism>
<evidence type="ECO:0000313" key="4">
    <source>
        <dbReference type="EMBL" id="ALS21961.1"/>
    </source>
</evidence>
<dbReference type="EMBL" id="CP013652">
    <property type="protein sequence ID" value="ALS21961.1"/>
    <property type="molecule type" value="Genomic_DNA"/>
</dbReference>
<evidence type="ECO:0000259" key="1">
    <source>
        <dbReference type="Pfam" id="PF01968"/>
    </source>
</evidence>
<dbReference type="GO" id="GO:0005829">
    <property type="term" value="C:cytosol"/>
    <property type="evidence" value="ECO:0007669"/>
    <property type="project" value="TreeGrafter"/>
</dbReference>
<reference evidence="5" key="1">
    <citation type="submission" date="2015-12" db="EMBL/GenBank/DDBJ databases">
        <title>Complete genome sequences of two moderately thermophilic Paenibacillus species.</title>
        <authorList>
            <person name="Butler R.III."/>
            <person name="Wang J."/>
            <person name="Stark B.C."/>
            <person name="Pombert J.-F."/>
        </authorList>
    </citation>
    <scope>NUCLEOTIDE SEQUENCE [LARGE SCALE GENOMIC DNA]</scope>
    <source>
        <strain evidence="5">32O-Y</strain>
    </source>
</reference>
<evidence type="ECO:0000313" key="5">
    <source>
        <dbReference type="Proteomes" id="UP000061660"/>
    </source>
</evidence>
<reference evidence="4 5" key="2">
    <citation type="journal article" date="2016" name="Genome Announc.">
        <title>Complete Genome Sequences of Two Interactive Moderate Thermophiles, Paenibacillus napthalenovorans 32O-Y and Paenibacillus sp. 32O-W.</title>
        <authorList>
            <person name="Butler R.R.III."/>
            <person name="Wang J."/>
            <person name="Stark B.C."/>
            <person name="Pombert J.F."/>
        </authorList>
    </citation>
    <scope>NUCLEOTIDE SEQUENCE [LARGE SCALE GENOMIC DNA]</scope>
    <source>
        <strain evidence="4 5">32O-Y</strain>
    </source>
</reference>
<keyword evidence="5" id="KW-1185">Reference proteome</keyword>
<dbReference type="PANTHER" id="PTHR11365">
    <property type="entry name" value="5-OXOPROLINASE RELATED"/>
    <property type="match status" value="1"/>
</dbReference>
<dbReference type="OrthoDB" id="9768323at2"/>
<feature type="domain" description="Acetophenone carboxylase-like C-terminal" evidence="3">
    <location>
        <begin position="520"/>
        <end position="644"/>
    </location>
</feature>
<feature type="domain" description="Hydantoinase A/oxoprolinase" evidence="1">
    <location>
        <begin position="192"/>
        <end position="476"/>
    </location>
</feature>
<name>A0A0U2U6G5_9BACL</name>